<evidence type="ECO:0000313" key="3">
    <source>
        <dbReference type="Proteomes" id="UP000183567"/>
    </source>
</evidence>
<evidence type="ECO:0000313" key="2">
    <source>
        <dbReference type="EMBL" id="OJA21355.1"/>
    </source>
</evidence>
<evidence type="ECO:0000256" key="1">
    <source>
        <dbReference type="SAM" id="MobiDB-lite"/>
    </source>
</evidence>
<dbReference type="Proteomes" id="UP000183567">
    <property type="component" value="Unassembled WGS sequence"/>
</dbReference>
<accession>A0A1J8QNA5</accession>
<dbReference type="EMBL" id="LVVM01000181">
    <property type="protein sequence ID" value="OJA21355.1"/>
    <property type="molecule type" value="Genomic_DNA"/>
</dbReference>
<proteinExistence type="predicted"/>
<sequence length="39" mass="4323">MDHAPVASSSRMCEADVDDDPFTTPTKRSRIRTTCIHSS</sequence>
<dbReference type="AlphaFoldDB" id="A0A1J8QNA5"/>
<comment type="caution">
    <text evidence="2">The sequence shown here is derived from an EMBL/GenBank/DDBJ whole genome shotgun (WGS) entry which is preliminary data.</text>
</comment>
<reference evidence="2 3" key="1">
    <citation type="submission" date="2016-03" db="EMBL/GenBank/DDBJ databases">
        <title>Comparative genomics of the ectomycorrhizal sister species Rhizopogon vinicolor and Rhizopogon vesiculosus (Basidiomycota: Boletales) reveals a divergence of the mating type B locus.</title>
        <authorList>
            <person name="Mujic A.B."/>
            <person name="Kuo A."/>
            <person name="Tritt A."/>
            <person name="Lipzen A."/>
            <person name="Chen C."/>
            <person name="Johnson J."/>
            <person name="Sharma A."/>
            <person name="Barry K."/>
            <person name="Grigoriev I.V."/>
            <person name="Spatafora J.W."/>
        </authorList>
    </citation>
    <scope>NUCLEOTIDE SEQUENCE [LARGE SCALE GENOMIC DNA]</scope>
    <source>
        <strain evidence="2 3">AM-OR11-056</strain>
    </source>
</reference>
<keyword evidence="3" id="KW-1185">Reference proteome</keyword>
<feature type="region of interest" description="Disordered" evidence="1">
    <location>
        <begin position="1"/>
        <end position="39"/>
    </location>
</feature>
<name>A0A1J8QNA5_9AGAM</name>
<protein>
    <submittedName>
        <fullName evidence="2">Uncharacterized protein</fullName>
    </submittedName>
</protein>
<gene>
    <name evidence="2" type="ORF">AZE42_10448</name>
</gene>
<organism evidence="2 3">
    <name type="scientific">Rhizopogon vesiculosus</name>
    <dbReference type="NCBI Taxonomy" id="180088"/>
    <lineage>
        <taxon>Eukaryota</taxon>
        <taxon>Fungi</taxon>
        <taxon>Dikarya</taxon>
        <taxon>Basidiomycota</taxon>
        <taxon>Agaricomycotina</taxon>
        <taxon>Agaricomycetes</taxon>
        <taxon>Agaricomycetidae</taxon>
        <taxon>Boletales</taxon>
        <taxon>Suillineae</taxon>
        <taxon>Rhizopogonaceae</taxon>
        <taxon>Rhizopogon</taxon>
    </lineage>
</organism>